<evidence type="ECO:0000313" key="3">
    <source>
        <dbReference type="EMBL" id="MFD1019744.1"/>
    </source>
</evidence>
<sequence length="345" mass="40057">MIDKWKKVLEGISEAEAKTMLLHIKLGLDRTSHPKYGNDGFVRDVERSFDDLERVYEAQFKPESYDKYRRVHLTFGASSAGSLKHALRNDDKEKVIGLDDKLSIGPLTELHTVKGREQRIEWLKNHINYDEEYIDRYLFQFDDTLRELQATPEDMPIYIWMTGSANEQIGLRFIMKLFEASHHPIFVMDAVKGYFQEYQQPNIDFTPQRLGEISPDKLHGIFEHVNADPLTVDKRVELVSEWQELSIADSVLRISEDGEIKQVSEAYFDEALIEVARELHSKKGYEFIRAARIIGQVLGEAEQDVSDAYLEYRLRTLVLDGLFEVKGIMKGMRFYEVKLKENSPS</sequence>
<feature type="domain" description="DUF3658" evidence="2">
    <location>
        <begin position="227"/>
        <end position="336"/>
    </location>
</feature>
<dbReference type="EMBL" id="JBHTKL010000005">
    <property type="protein sequence ID" value="MFD1019744.1"/>
    <property type="molecule type" value="Genomic_DNA"/>
</dbReference>
<dbReference type="Proteomes" id="UP001596990">
    <property type="component" value="Unassembled WGS sequence"/>
</dbReference>
<evidence type="ECO:0000313" key="4">
    <source>
        <dbReference type="Proteomes" id="UP001596990"/>
    </source>
</evidence>
<dbReference type="InterPro" id="IPR022123">
    <property type="entry name" value="DUF3658"/>
</dbReference>
<reference evidence="4" key="1">
    <citation type="journal article" date="2019" name="Int. J. Syst. Evol. Microbiol.">
        <title>The Global Catalogue of Microorganisms (GCM) 10K type strain sequencing project: providing services to taxonomists for standard genome sequencing and annotation.</title>
        <authorList>
            <consortium name="The Broad Institute Genomics Platform"/>
            <consortium name="The Broad Institute Genome Sequencing Center for Infectious Disease"/>
            <person name="Wu L."/>
            <person name="Ma J."/>
        </authorList>
    </citation>
    <scope>NUCLEOTIDE SEQUENCE [LARGE SCALE GENOMIC DNA]</scope>
    <source>
        <strain evidence="4">CCUG 56607</strain>
    </source>
</reference>
<dbReference type="RefSeq" id="WP_386060136.1">
    <property type="nucleotide sequence ID" value="NZ_JBHTKL010000005.1"/>
</dbReference>
<protein>
    <submittedName>
        <fullName evidence="3">DUF1835 domain-containing protein</fullName>
    </submittedName>
</protein>
<dbReference type="InterPro" id="IPR014973">
    <property type="entry name" value="DUF1835"/>
</dbReference>
<evidence type="ECO:0000259" key="1">
    <source>
        <dbReference type="Pfam" id="PF08874"/>
    </source>
</evidence>
<accession>A0ABW3L2Q5</accession>
<name>A0ABW3L2Q5_9BACI</name>
<organism evidence="3 4">
    <name type="scientific">Thalassobacillus hwangdonensis</name>
    <dbReference type="NCBI Taxonomy" id="546108"/>
    <lineage>
        <taxon>Bacteria</taxon>
        <taxon>Bacillati</taxon>
        <taxon>Bacillota</taxon>
        <taxon>Bacilli</taxon>
        <taxon>Bacillales</taxon>
        <taxon>Bacillaceae</taxon>
        <taxon>Thalassobacillus</taxon>
    </lineage>
</organism>
<dbReference type="Pfam" id="PF12395">
    <property type="entry name" value="DUF3658"/>
    <property type="match status" value="1"/>
</dbReference>
<dbReference type="Pfam" id="PF08874">
    <property type="entry name" value="DUF1835"/>
    <property type="match status" value="1"/>
</dbReference>
<evidence type="ECO:0000259" key="2">
    <source>
        <dbReference type="Pfam" id="PF12395"/>
    </source>
</evidence>
<feature type="domain" description="DUF1835" evidence="1">
    <location>
        <begin position="71"/>
        <end position="189"/>
    </location>
</feature>
<proteinExistence type="predicted"/>
<comment type="caution">
    <text evidence="3">The sequence shown here is derived from an EMBL/GenBank/DDBJ whole genome shotgun (WGS) entry which is preliminary data.</text>
</comment>
<gene>
    <name evidence="3" type="ORF">ACFQ2J_11225</name>
</gene>
<keyword evidence="4" id="KW-1185">Reference proteome</keyword>